<name>A0A4C1ZDA2_EUMVA</name>
<evidence type="ECO:0000256" key="1">
    <source>
        <dbReference type="SAM" id="MobiDB-lite"/>
    </source>
</evidence>
<organism evidence="2 3">
    <name type="scientific">Eumeta variegata</name>
    <name type="common">Bagworm moth</name>
    <name type="synonym">Eumeta japonica</name>
    <dbReference type="NCBI Taxonomy" id="151549"/>
    <lineage>
        <taxon>Eukaryota</taxon>
        <taxon>Metazoa</taxon>
        <taxon>Ecdysozoa</taxon>
        <taxon>Arthropoda</taxon>
        <taxon>Hexapoda</taxon>
        <taxon>Insecta</taxon>
        <taxon>Pterygota</taxon>
        <taxon>Neoptera</taxon>
        <taxon>Endopterygota</taxon>
        <taxon>Lepidoptera</taxon>
        <taxon>Glossata</taxon>
        <taxon>Ditrysia</taxon>
        <taxon>Tineoidea</taxon>
        <taxon>Psychidae</taxon>
        <taxon>Oiketicinae</taxon>
        <taxon>Eumeta</taxon>
    </lineage>
</organism>
<feature type="region of interest" description="Disordered" evidence="1">
    <location>
        <begin position="154"/>
        <end position="178"/>
    </location>
</feature>
<evidence type="ECO:0000313" key="3">
    <source>
        <dbReference type="Proteomes" id="UP000299102"/>
    </source>
</evidence>
<comment type="caution">
    <text evidence="2">The sequence shown here is derived from an EMBL/GenBank/DDBJ whole genome shotgun (WGS) entry which is preliminary data.</text>
</comment>
<dbReference type="EMBL" id="BGZK01001732">
    <property type="protein sequence ID" value="GBP85362.1"/>
    <property type="molecule type" value="Genomic_DNA"/>
</dbReference>
<feature type="region of interest" description="Disordered" evidence="1">
    <location>
        <begin position="13"/>
        <end position="58"/>
    </location>
</feature>
<sequence length="178" mass="20164">MKRPDMRSIKFKQVNSARGNSPTSVLSNLRINQRARRRDACQVGASRPTSTERRDQRKTLSSLLCRVRRGRLRVRTFTNTRAHTHTCRIECMDTRNHCVGDLLGRNGSSDGRDGTGELMEGRVGHRDSRILDETHQRKLSLHVRISARARYLTGRAGPFTSPSRHQHGSAPHIKASMT</sequence>
<dbReference type="Proteomes" id="UP000299102">
    <property type="component" value="Unassembled WGS sequence"/>
</dbReference>
<gene>
    <name evidence="2" type="ORF">EVAR_90655_1</name>
</gene>
<feature type="compositionally biased region" description="Polar residues" evidence="1">
    <location>
        <begin position="13"/>
        <end position="31"/>
    </location>
</feature>
<proteinExistence type="predicted"/>
<evidence type="ECO:0000313" key="2">
    <source>
        <dbReference type="EMBL" id="GBP85362.1"/>
    </source>
</evidence>
<protein>
    <submittedName>
        <fullName evidence="2">Uncharacterized protein</fullName>
    </submittedName>
</protein>
<dbReference type="AlphaFoldDB" id="A0A4C1ZDA2"/>
<reference evidence="2 3" key="1">
    <citation type="journal article" date="2019" name="Commun. Biol.">
        <title>The bagworm genome reveals a unique fibroin gene that provides high tensile strength.</title>
        <authorList>
            <person name="Kono N."/>
            <person name="Nakamura H."/>
            <person name="Ohtoshi R."/>
            <person name="Tomita M."/>
            <person name="Numata K."/>
            <person name="Arakawa K."/>
        </authorList>
    </citation>
    <scope>NUCLEOTIDE SEQUENCE [LARGE SCALE GENOMIC DNA]</scope>
</reference>
<keyword evidence="3" id="KW-1185">Reference proteome</keyword>
<accession>A0A4C1ZDA2</accession>